<evidence type="ECO:0000256" key="3">
    <source>
        <dbReference type="ARBA" id="ARBA00022691"/>
    </source>
</evidence>
<dbReference type="InParanoid" id="E2BLP1"/>
<protein>
    <submittedName>
        <fullName evidence="4">SET and MYND domain-containing protein 4</fullName>
    </submittedName>
</protein>
<dbReference type="PANTHER" id="PTHR46165">
    <property type="entry name" value="SET AND MYND DOMAIN-CONTAINING PROTEIN 4"/>
    <property type="match status" value="1"/>
</dbReference>
<dbReference type="EMBL" id="GL449036">
    <property type="protein sequence ID" value="EFN83375.1"/>
    <property type="molecule type" value="Genomic_DNA"/>
</dbReference>
<keyword evidence="2" id="KW-0808">Transferase</keyword>
<name>E2BLP1_HARSA</name>
<keyword evidence="5" id="KW-1185">Reference proteome</keyword>
<evidence type="ECO:0000313" key="4">
    <source>
        <dbReference type="EMBL" id="EFN83375.1"/>
    </source>
</evidence>
<sequence length="130" mass="14910">MPMQWQNFLDVLGRKMRSSRLASDIALKTKINREDELMSYLATDHEIIKLISMWLDETYNKREGKSLEKATIFKMVGNREFQSKKYALSVSTYTKSAIYAPADSEDLSVAIANRSAALFYLGKYHVSTID</sequence>
<evidence type="ECO:0000313" key="5">
    <source>
        <dbReference type="Proteomes" id="UP000008237"/>
    </source>
</evidence>
<dbReference type="GO" id="GO:0032259">
    <property type="term" value="P:methylation"/>
    <property type="evidence" value="ECO:0007669"/>
    <property type="project" value="UniProtKB-KW"/>
</dbReference>
<dbReference type="GO" id="GO:0005737">
    <property type="term" value="C:cytoplasm"/>
    <property type="evidence" value="ECO:0007669"/>
    <property type="project" value="TreeGrafter"/>
</dbReference>
<dbReference type="GO" id="GO:0008168">
    <property type="term" value="F:methyltransferase activity"/>
    <property type="evidence" value="ECO:0007669"/>
    <property type="project" value="UniProtKB-KW"/>
</dbReference>
<dbReference type="GO" id="GO:0005634">
    <property type="term" value="C:nucleus"/>
    <property type="evidence" value="ECO:0007669"/>
    <property type="project" value="TreeGrafter"/>
</dbReference>
<evidence type="ECO:0000256" key="1">
    <source>
        <dbReference type="ARBA" id="ARBA00022603"/>
    </source>
</evidence>
<proteinExistence type="predicted"/>
<dbReference type="OrthoDB" id="62495at2759"/>
<keyword evidence="3" id="KW-0949">S-adenosyl-L-methionine</keyword>
<dbReference type="Gene3D" id="1.25.40.10">
    <property type="entry name" value="Tetratricopeptide repeat domain"/>
    <property type="match status" value="1"/>
</dbReference>
<dbReference type="Proteomes" id="UP000008237">
    <property type="component" value="Unassembled WGS sequence"/>
</dbReference>
<dbReference type="SUPFAM" id="SSF48452">
    <property type="entry name" value="TPR-like"/>
    <property type="match status" value="1"/>
</dbReference>
<accession>E2BLP1</accession>
<dbReference type="InterPro" id="IPR011990">
    <property type="entry name" value="TPR-like_helical_dom_sf"/>
</dbReference>
<organism evidence="5">
    <name type="scientific">Harpegnathos saltator</name>
    <name type="common">Jerdon's jumping ant</name>
    <dbReference type="NCBI Taxonomy" id="610380"/>
    <lineage>
        <taxon>Eukaryota</taxon>
        <taxon>Metazoa</taxon>
        <taxon>Ecdysozoa</taxon>
        <taxon>Arthropoda</taxon>
        <taxon>Hexapoda</taxon>
        <taxon>Insecta</taxon>
        <taxon>Pterygota</taxon>
        <taxon>Neoptera</taxon>
        <taxon>Endopterygota</taxon>
        <taxon>Hymenoptera</taxon>
        <taxon>Apocrita</taxon>
        <taxon>Aculeata</taxon>
        <taxon>Formicoidea</taxon>
        <taxon>Formicidae</taxon>
        <taxon>Ponerinae</taxon>
        <taxon>Ponerini</taxon>
        <taxon>Harpegnathos</taxon>
    </lineage>
</organism>
<reference evidence="4 5" key="1">
    <citation type="journal article" date="2010" name="Science">
        <title>Genomic comparison of the ants Camponotus floridanus and Harpegnathos saltator.</title>
        <authorList>
            <person name="Bonasio R."/>
            <person name="Zhang G."/>
            <person name="Ye C."/>
            <person name="Mutti N.S."/>
            <person name="Fang X."/>
            <person name="Qin N."/>
            <person name="Donahue G."/>
            <person name="Yang P."/>
            <person name="Li Q."/>
            <person name="Li C."/>
            <person name="Zhang P."/>
            <person name="Huang Z."/>
            <person name="Berger S.L."/>
            <person name="Reinberg D."/>
            <person name="Wang J."/>
            <person name="Liebig J."/>
        </authorList>
    </citation>
    <scope>NUCLEOTIDE SEQUENCE [LARGE SCALE GENOMIC DNA]</scope>
    <source>
        <strain evidence="4 5">R22 G/1</strain>
    </source>
</reference>
<dbReference type="InterPro" id="IPR052097">
    <property type="entry name" value="SET-MYND_domain_protein"/>
</dbReference>
<dbReference type="AlphaFoldDB" id="E2BLP1"/>
<dbReference type="GO" id="GO:0042826">
    <property type="term" value="F:histone deacetylase binding"/>
    <property type="evidence" value="ECO:0007669"/>
    <property type="project" value="TreeGrafter"/>
</dbReference>
<dbReference type="PANTHER" id="PTHR46165:SF2">
    <property type="entry name" value="SET AND MYND DOMAIN-CONTAINING PROTEIN 4"/>
    <property type="match status" value="1"/>
</dbReference>
<gene>
    <name evidence="4" type="ORF">EAI_02185</name>
</gene>
<keyword evidence="1" id="KW-0489">Methyltransferase</keyword>
<evidence type="ECO:0000256" key="2">
    <source>
        <dbReference type="ARBA" id="ARBA00022679"/>
    </source>
</evidence>
<dbReference type="STRING" id="610380.E2BLP1"/>